<dbReference type="RefSeq" id="WP_345217622.1">
    <property type="nucleotide sequence ID" value="NZ_BAABGN010000013.1"/>
</dbReference>
<proteinExistence type="predicted"/>
<evidence type="ECO:0000256" key="1">
    <source>
        <dbReference type="SAM" id="MobiDB-lite"/>
    </source>
</evidence>
<feature type="region of interest" description="Disordered" evidence="1">
    <location>
        <begin position="22"/>
        <end position="46"/>
    </location>
</feature>
<reference evidence="3" key="1">
    <citation type="journal article" date="2019" name="Int. J. Syst. Evol. Microbiol.">
        <title>The Global Catalogue of Microorganisms (GCM) 10K type strain sequencing project: providing services to taxonomists for standard genome sequencing and annotation.</title>
        <authorList>
            <consortium name="The Broad Institute Genomics Platform"/>
            <consortium name="The Broad Institute Genome Sequencing Center for Infectious Disease"/>
            <person name="Wu L."/>
            <person name="Ma J."/>
        </authorList>
    </citation>
    <scope>NUCLEOTIDE SEQUENCE [LARGE SCALE GENOMIC DNA]</scope>
    <source>
        <strain evidence="3">JCM 17810</strain>
    </source>
</reference>
<gene>
    <name evidence="2" type="ORF">GCM10023169_33490</name>
</gene>
<dbReference type="Proteomes" id="UP001500622">
    <property type="component" value="Unassembled WGS sequence"/>
</dbReference>
<dbReference type="EMBL" id="BAABGN010000013">
    <property type="protein sequence ID" value="GAA4430268.1"/>
    <property type="molecule type" value="Genomic_DNA"/>
</dbReference>
<comment type="caution">
    <text evidence="2">The sequence shown here is derived from an EMBL/GenBank/DDBJ whole genome shotgun (WGS) entry which is preliminary data.</text>
</comment>
<evidence type="ECO:0000313" key="3">
    <source>
        <dbReference type="Proteomes" id="UP001500622"/>
    </source>
</evidence>
<organism evidence="2 3">
    <name type="scientific">Georgenia halophila</name>
    <dbReference type="NCBI Taxonomy" id="620889"/>
    <lineage>
        <taxon>Bacteria</taxon>
        <taxon>Bacillati</taxon>
        <taxon>Actinomycetota</taxon>
        <taxon>Actinomycetes</taxon>
        <taxon>Micrococcales</taxon>
        <taxon>Bogoriellaceae</taxon>
        <taxon>Georgenia</taxon>
    </lineage>
</organism>
<name>A0ABP8LL10_9MICO</name>
<keyword evidence="3" id="KW-1185">Reference proteome</keyword>
<accession>A0ABP8LL10</accession>
<protein>
    <submittedName>
        <fullName evidence="2">Uncharacterized protein</fullName>
    </submittedName>
</protein>
<sequence>MAFVRKLFKGALASKAIGVVRRQAAKPENQRKARSLVHRLRPRRRR</sequence>
<feature type="compositionally biased region" description="Basic residues" evidence="1">
    <location>
        <begin position="32"/>
        <end position="46"/>
    </location>
</feature>
<evidence type="ECO:0000313" key="2">
    <source>
        <dbReference type="EMBL" id="GAA4430268.1"/>
    </source>
</evidence>